<evidence type="ECO:0000256" key="4">
    <source>
        <dbReference type="ARBA" id="ARBA00022496"/>
    </source>
</evidence>
<evidence type="ECO:0000313" key="17">
    <source>
        <dbReference type="Proteomes" id="UP000664303"/>
    </source>
</evidence>
<keyword evidence="2 11" id="KW-0813">Transport</keyword>
<proteinExistence type="inferred from homology"/>
<keyword evidence="7" id="KW-0406">Ion transport</keyword>
<keyword evidence="9 11" id="KW-0472">Membrane</keyword>
<evidence type="ECO:0000256" key="6">
    <source>
        <dbReference type="ARBA" id="ARBA00023004"/>
    </source>
</evidence>
<evidence type="ECO:0000256" key="5">
    <source>
        <dbReference type="ARBA" id="ARBA00022692"/>
    </source>
</evidence>
<dbReference type="InterPro" id="IPR036942">
    <property type="entry name" value="Beta-barrel_TonB_sf"/>
</dbReference>
<dbReference type="PROSITE" id="PS52016">
    <property type="entry name" value="TONB_DEPENDENT_REC_3"/>
    <property type="match status" value="1"/>
</dbReference>
<dbReference type="Pfam" id="PF07715">
    <property type="entry name" value="Plug"/>
    <property type="match status" value="1"/>
</dbReference>
<evidence type="ECO:0000256" key="3">
    <source>
        <dbReference type="ARBA" id="ARBA00022452"/>
    </source>
</evidence>
<evidence type="ECO:0000256" key="1">
    <source>
        <dbReference type="ARBA" id="ARBA00004571"/>
    </source>
</evidence>
<keyword evidence="3 11" id="KW-1134">Transmembrane beta strand</keyword>
<evidence type="ECO:0000256" key="13">
    <source>
        <dbReference type="SAM" id="SignalP"/>
    </source>
</evidence>
<keyword evidence="16" id="KW-0675">Receptor</keyword>
<dbReference type="PANTHER" id="PTHR32552">
    <property type="entry name" value="FERRICHROME IRON RECEPTOR-RELATED"/>
    <property type="match status" value="1"/>
</dbReference>
<organism evidence="16 17">
    <name type="scientific">Parahaliea mediterranea</name>
    <dbReference type="NCBI Taxonomy" id="651086"/>
    <lineage>
        <taxon>Bacteria</taxon>
        <taxon>Pseudomonadati</taxon>
        <taxon>Pseudomonadota</taxon>
        <taxon>Gammaproteobacteria</taxon>
        <taxon>Cellvibrionales</taxon>
        <taxon>Halieaceae</taxon>
        <taxon>Parahaliea</taxon>
    </lineage>
</organism>
<keyword evidence="17" id="KW-1185">Reference proteome</keyword>
<keyword evidence="6" id="KW-0408">Iron</keyword>
<keyword evidence="8 12" id="KW-0798">TonB box</keyword>
<dbReference type="Proteomes" id="UP000664303">
    <property type="component" value="Unassembled WGS sequence"/>
</dbReference>
<keyword evidence="10 11" id="KW-0998">Cell outer membrane</keyword>
<dbReference type="Gene3D" id="2.40.170.20">
    <property type="entry name" value="TonB-dependent receptor, beta-barrel domain"/>
    <property type="match status" value="1"/>
</dbReference>
<evidence type="ECO:0000256" key="9">
    <source>
        <dbReference type="ARBA" id="ARBA00023136"/>
    </source>
</evidence>
<dbReference type="Pfam" id="PF00593">
    <property type="entry name" value="TonB_dep_Rec_b-barrel"/>
    <property type="match status" value="1"/>
</dbReference>
<evidence type="ECO:0000256" key="11">
    <source>
        <dbReference type="PROSITE-ProRule" id="PRU01360"/>
    </source>
</evidence>
<evidence type="ECO:0000256" key="8">
    <source>
        <dbReference type="ARBA" id="ARBA00023077"/>
    </source>
</evidence>
<dbReference type="EMBL" id="JAFKCZ010000001">
    <property type="protein sequence ID" value="MBN7795146.1"/>
    <property type="molecule type" value="Genomic_DNA"/>
</dbReference>
<dbReference type="RefSeq" id="WP_206558586.1">
    <property type="nucleotide sequence ID" value="NZ_JAFKCZ010000001.1"/>
</dbReference>
<comment type="subcellular location">
    <subcellularLocation>
        <location evidence="1 11">Cell outer membrane</location>
        <topology evidence="1 11">Multi-pass membrane protein</topology>
    </subcellularLocation>
</comment>
<evidence type="ECO:0000256" key="2">
    <source>
        <dbReference type="ARBA" id="ARBA00022448"/>
    </source>
</evidence>
<feature type="signal peptide" evidence="13">
    <location>
        <begin position="1"/>
        <end position="28"/>
    </location>
</feature>
<gene>
    <name evidence="16" type="ORF">JYP50_00995</name>
</gene>
<dbReference type="SUPFAM" id="SSF56935">
    <property type="entry name" value="Porins"/>
    <property type="match status" value="1"/>
</dbReference>
<accession>A0A939DC17</accession>
<dbReference type="InterPro" id="IPR012910">
    <property type="entry name" value="Plug_dom"/>
</dbReference>
<name>A0A939DC17_9GAMM</name>
<keyword evidence="13" id="KW-0732">Signal</keyword>
<evidence type="ECO:0000259" key="14">
    <source>
        <dbReference type="Pfam" id="PF00593"/>
    </source>
</evidence>
<feature type="domain" description="TonB-dependent receptor plug" evidence="15">
    <location>
        <begin position="45"/>
        <end position="155"/>
    </location>
</feature>
<dbReference type="AlphaFoldDB" id="A0A939DC17"/>
<feature type="chain" id="PRO_5038048787" evidence="13">
    <location>
        <begin position="29"/>
        <end position="768"/>
    </location>
</feature>
<comment type="caution">
    <text evidence="16">The sequence shown here is derived from an EMBL/GenBank/DDBJ whole genome shotgun (WGS) entry which is preliminary data.</text>
</comment>
<dbReference type="InterPro" id="IPR039426">
    <property type="entry name" value="TonB-dep_rcpt-like"/>
</dbReference>
<dbReference type="GO" id="GO:0009279">
    <property type="term" value="C:cell outer membrane"/>
    <property type="evidence" value="ECO:0007669"/>
    <property type="project" value="UniProtKB-SubCell"/>
</dbReference>
<sequence>MNPTTVRRRLASAVAVASGLLLPIAALAQGLEEVIVTAQKRSESLQDTPIAISAFNSEAIENMGLNNAKDIGLASPSLQTPAYPTTSNNLGFFIRGIGNADSIILTKDNTVGVYYDGVYAGRHTGVLSDLADLERVEVLRGPQGTLYGRNTTAGAISFITKKPSGEFSLDQTFSLGNYGYQRSVTSVDLPTVAGVKSHVDLTFTERDGWVENGGAGQVPGGDYNDFYLEDKQGIRIALRYDQIDRLVVDYSFDYSDMDTTSPYFQYSGATGAGISAAGGDIVASYRERVEKTYDAKTGQRRAYHLPLTTTRARGHSLTVSYDINDFLTFKSITGYRAFDDNLSQNFADSFGGASGLEVNTVTEHEQYTQEFQLSGSSASWKYVGGLYYLKEEGSAAERQYLDRTLVESTGIIAFDSSGPCVSGAFGAPPPVCNVLDPSFYPAYLGEFTVDSEVESYALFGQATWTPDILDNRLDLTFGARYTQDERTATRTTDGLLWNAFNPGDNGSDINQPDWSATADFRWTDQVSTYAKVSTGFRSGGSSPKSLDFSQTFDEETLVSYELGLKSELLDNRLRLNAAVYQTEIEDIILDYLPDPVNAPNIVDIFNSGEAEIRGVELDILAAITDNFQIGINYAYLDSDISDAVFPDGSDRTDTTVLVWAPENAYSLVADYYLQLDSLGELKAHLDYAWQDEQYALANTDAGEVLVGDYGLLNARISLDYVQLLGGEWQFAVWAKNLTDEDNVNYRIGQTSTTYLQPRTWGVDLKLRY</sequence>
<evidence type="ECO:0000256" key="10">
    <source>
        <dbReference type="ARBA" id="ARBA00023237"/>
    </source>
</evidence>
<evidence type="ECO:0000259" key="15">
    <source>
        <dbReference type="Pfam" id="PF07715"/>
    </source>
</evidence>
<dbReference type="PANTHER" id="PTHR32552:SF81">
    <property type="entry name" value="TONB-DEPENDENT OUTER MEMBRANE RECEPTOR"/>
    <property type="match status" value="1"/>
</dbReference>
<evidence type="ECO:0000256" key="12">
    <source>
        <dbReference type="RuleBase" id="RU003357"/>
    </source>
</evidence>
<feature type="domain" description="TonB-dependent receptor-like beta-barrel" evidence="14">
    <location>
        <begin position="251"/>
        <end position="737"/>
    </location>
</feature>
<keyword evidence="5 11" id="KW-0812">Transmembrane</keyword>
<dbReference type="GO" id="GO:0006826">
    <property type="term" value="P:iron ion transport"/>
    <property type="evidence" value="ECO:0007669"/>
    <property type="project" value="UniProtKB-KW"/>
</dbReference>
<protein>
    <submittedName>
        <fullName evidence="16">TonB-dependent receptor</fullName>
    </submittedName>
</protein>
<comment type="similarity">
    <text evidence="11 12">Belongs to the TonB-dependent receptor family.</text>
</comment>
<evidence type="ECO:0000313" key="16">
    <source>
        <dbReference type="EMBL" id="MBN7795146.1"/>
    </source>
</evidence>
<keyword evidence="4" id="KW-0410">Iron transport</keyword>
<evidence type="ECO:0000256" key="7">
    <source>
        <dbReference type="ARBA" id="ARBA00023065"/>
    </source>
</evidence>
<reference evidence="16" key="1">
    <citation type="submission" date="2021-02" db="EMBL/GenBank/DDBJ databases">
        <title>PHA producing bacteria isolated from coastal sediment in Guangdong, Shenzhen.</title>
        <authorList>
            <person name="Zheng W."/>
            <person name="Yu S."/>
            <person name="Huang Y."/>
        </authorList>
    </citation>
    <scope>NUCLEOTIDE SEQUENCE</scope>
    <source>
        <strain evidence="16">TN14-10</strain>
    </source>
</reference>
<dbReference type="InterPro" id="IPR000531">
    <property type="entry name" value="Beta-barrel_TonB"/>
</dbReference>